<protein>
    <submittedName>
        <fullName evidence="3">Uncharacterized protein</fullName>
    </submittedName>
</protein>
<evidence type="ECO:0000313" key="4">
    <source>
        <dbReference type="Proteomes" id="UP001596417"/>
    </source>
</evidence>
<dbReference type="Proteomes" id="UP001596417">
    <property type="component" value="Unassembled WGS sequence"/>
</dbReference>
<gene>
    <name evidence="3" type="ORF">ACFQL7_14155</name>
</gene>
<feature type="compositionally biased region" description="Low complexity" evidence="1">
    <location>
        <begin position="245"/>
        <end position="255"/>
    </location>
</feature>
<dbReference type="RefSeq" id="WP_390205860.1">
    <property type="nucleotide sequence ID" value="NZ_JBHSZC010000001.1"/>
</dbReference>
<evidence type="ECO:0000256" key="1">
    <source>
        <dbReference type="SAM" id="MobiDB-lite"/>
    </source>
</evidence>
<keyword evidence="2" id="KW-0812">Transmembrane</keyword>
<feature type="region of interest" description="Disordered" evidence="1">
    <location>
        <begin position="183"/>
        <end position="206"/>
    </location>
</feature>
<evidence type="ECO:0000313" key="3">
    <source>
        <dbReference type="EMBL" id="MFC7190859.1"/>
    </source>
</evidence>
<dbReference type="EMBL" id="JBHTAX010000001">
    <property type="protein sequence ID" value="MFC7190859.1"/>
    <property type="molecule type" value="Genomic_DNA"/>
</dbReference>
<feature type="region of interest" description="Disordered" evidence="1">
    <location>
        <begin position="240"/>
        <end position="269"/>
    </location>
</feature>
<proteinExistence type="predicted"/>
<keyword evidence="2" id="KW-0472">Membrane</keyword>
<accession>A0ABD5YN88</accession>
<name>A0ABD5YN88_9EURY</name>
<feature type="transmembrane region" description="Helical" evidence="2">
    <location>
        <begin position="98"/>
        <end position="119"/>
    </location>
</feature>
<evidence type="ECO:0000256" key="2">
    <source>
        <dbReference type="SAM" id="Phobius"/>
    </source>
</evidence>
<feature type="transmembrane region" description="Helical" evidence="2">
    <location>
        <begin position="159"/>
        <end position="177"/>
    </location>
</feature>
<keyword evidence="2" id="KW-1133">Transmembrane helix</keyword>
<dbReference type="AlphaFoldDB" id="A0ABD5YN88"/>
<feature type="transmembrane region" description="Helical" evidence="2">
    <location>
        <begin position="70"/>
        <end position="91"/>
    </location>
</feature>
<sequence length="269" mass="27760">MNRDQIVPIALALLAVLALGAAAATLNSVNQDSNRGTSEDIGAGGDGSTFDLGSPSLNTSTTASSPLSGVLQLLFAVVLLIGLVGLAIMIYQRDWRSLLPALAVIVVLSVLLVGLYYALQSFTTPSSQNGLLGSERSVPSGVTGGAEKAVDPVVSEPSILLFGLLAVAIIVALTLLVRSTGDSPLSNTPLTAGDESTSDDSETAESAAIGEVAGQVADRIETDASLSNAIYRAWQEMTEQLDLQSESAPPANSLPLPSPPEWRAMMSRN</sequence>
<reference evidence="3 4" key="1">
    <citation type="journal article" date="2019" name="Int. J. Syst. Evol. Microbiol.">
        <title>The Global Catalogue of Microorganisms (GCM) 10K type strain sequencing project: providing services to taxonomists for standard genome sequencing and annotation.</title>
        <authorList>
            <consortium name="The Broad Institute Genomics Platform"/>
            <consortium name="The Broad Institute Genome Sequencing Center for Infectious Disease"/>
            <person name="Wu L."/>
            <person name="Ma J."/>
        </authorList>
    </citation>
    <scope>NUCLEOTIDE SEQUENCE [LARGE SCALE GENOMIC DNA]</scope>
    <source>
        <strain evidence="3 4">RDMS1</strain>
    </source>
</reference>
<comment type="caution">
    <text evidence="3">The sequence shown here is derived from an EMBL/GenBank/DDBJ whole genome shotgun (WGS) entry which is preliminary data.</text>
</comment>
<organism evidence="3 4">
    <name type="scientific">Halocatena marina</name>
    <dbReference type="NCBI Taxonomy" id="2934937"/>
    <lineage>
        <taxon>Archaea</taxon>
        <taxon>Methanobacteriati</taxon>
        <taxon>Methanobacteriota</taxon>
        <taxon>Stenosarchaea group</taxon>
        <taxon>Halobacteria</taxon>
        <taxon>Halobacteriales</taxon>
        <taxon>Natronomonadaceae</taxon>
        <taxon>Halocatena</taxon>
    </lineage>
</organism>
<keyword evidence="4" id="KW-1185">Reference proteome</keyword>